<dbReference type="CDD" id="cd19481">
    <property type="entry name" value="RecA-like_protease"/>
    <property type="match status" value="1"/>
</dbReference>
<evidence type="ECO:0000259" key="5">
    <source>
        <dbReference type="SMART" id="SM00382"/>
    </source>
</evidence>
<protein>
    <submittedName>
        <fullName evidence="6">ATPase family protein associated with various cellular activities (AAA)</fullName>
    </submittedName>
</protein>
<dbReference type="SUPFAM" id="SSF52540">
    <property type="entry name" value="P-loop containing nucleoside triphosphate hydrolases"/>
    <property type="match status" value="1"/>
</dbReference>
<evidence type="ECO:0000313" key="7">
    <source>
        <dbReference type="Proteomes" id="UP000295560"/>
    </source>
</evidence>
<evidence type="ECO:0000256" key="1">
    <source>
        <dbReference type="ARBA" id="ARBA00006914"/>
    </source>
</evidence>
<accession>A0A4R1HKG5</accession>
<dbReference type="SMART" id="SM00382">
    <property type="entry name" value="AAA"/>
    <property type="match status" value="1"/>
</dbReference>
<dbReference type="RefSeq" id="WP_132432030.1">
    <property type="nucleotide sequence ID" value="NZ_SMFZ01000002.1"/>
</dbReference>
<dbReference type="OrthoDB" id="9802352at2"/>
<dbReference type="InterPro" id="IPR050221">
    <property type="entry name" value="26S_Proteasome_ATPase"/>
</dbReference>
<dbReference type="InterPro" id="IPR031158">
    <property type="entry name" value="GH10_AS"/>
</dbReference>
<gene>
    <name evidence="6" type="ORF">EV378_6888</name>
</gene>
<evidence type="ECO:0000313" key="6">
    <source>
        <dbReference type="EMBL" id="TCK22877.1"/>
    </source>
</evidence>
<proteinExistence type="inferred from homology"/>
<dbReference type="PANTHER" id="PTHR23073">
    <property type="entry name" value="26S PROTEASOME REGULATORY SUBUNIT"/>
    <property type="match status" value="1"/>
</dbReference>
<dbReference type="Proteomes" id="UP000295560">
    <property type="component" value="Unassembled WGS sequence"/>
</dbReference>
<dbReference type="Pfam" id="PF00004">
    <property type="entry name" value="AAA"/>
    <property type="match status" value="1"/>
</dbReference>
<dbReference type="AlphaFoldDB" id="A0A4R1HKG5"/>
<dbReference type="InterPro" id="IPR027417">
    <property type="entry name" value="P-loop_NTPase"/>
</dbReference>
<reference evidence="6 7" key="1">
    <citation type="submission" date="2019-03" db="EMBL/GenBank/DDBJ databases">
        <title>Sequencing the genomes of 1000 actinobacteria strains.</title>
        <authorList>
            <person name="Klenk H.-P."/>
        </authorList>
    </citation>
    <scope>NUCLEOTIDE SEQUENCE [LARGE SCALE GENOMIC DNA]</scope>
    <source>
        <strain evidence="6 7">DSM 44969</strain>
    </source>
</reference>
<dbReference type="InterPro" id="IPR003593">
    <property type="entry name" value="AAA+_ATPase"/>
</dbReference>
<comment type="similarity">
    <text evidence="1">Belongs to the AAA ATPase family.</text>
</comment>
<evidence type="ECO:0000256" key="3">
    <source>
        <dbReference type="ARBA" id="ARBA00022840"/>
    </source>
</evidence>
<dbReference type="GO" id="GO:0016887">
    <property type="term" value="F:ATP hydrolysis activity"/>
    <property type="evidence" value="ECO:0007669"/>
    <property type="project" value="InterPro"/>
</dbReference>
<evidence type="ECO:0000256" key="2">
    <source>
        <dbReference type="ARBA" id="ARBA00022741"/>
    </source>
</evidence>
<feature type="active site" description="Nucleophile" evidence="4">
    <location>
        <position position="253"/>
    </location>
</feature>
<feature type="domain" description="AAA+ ATPase" evidence="5">
    <location>
        <begin position="455"/>
        <end position="587"/>
    </location>
</feature>
<evidence type="ECO:0000256" key="4">
    <source>
        <dbReference type="PROSITE-ProRule" id="PRU10061"/>
    </source>
</evidence>
<dbReference type="InterPro" id="IPR003959">
    <property type="entry name" value="ATPase_AAA_core"/>
</dbReference>
<dbReference type="GO" id="GO:0005524">
    <property type="term" value="F:ATP binding"/>
    <property type="evidence" value="ECO:0007669"/>
    <property type="project" value="UniProtKB-KW"/>
</dbReference>
<dbReference type="EMBL" id="SMFZ01000002">
    <property type="protein sequence ID" value="TCK22877.1"/>
    <property type="molecule type" value="Genomic_DNA"/>
</dbReference>
<dbReference type="PROSITE" id="PS00591">
    <property type="entry name" value="GH10_1"/>
    <property type="match status" value="1"/>
</dbReference>
<dbReference type="InterPro" id="IPR054472">
    <property type="entry name" value="WHD"/>
</dbReference>
<keyword evidence="3" id="KW-0067">ATP-binding</keyword>
<dbReference type="Pfam" id="PF22977">
    <property type="entry name" value="WHD"/>
    <property type="match status" value="1"/>
</dbReference>
<name>A0A4R1HKG5_PSEEN</name>
<sequence>MTGGDLLDELRLALARLDARLAELVERARGDRGPVHPWSGVAVGPDEVADLLARPAGAVLGVPAGRPFSACVRPGSALDRLRERFGLSGFQLDVVLVALAPEIDLRYERIYGFLCDDLTRRRPIVDLVLGLLCASDAERLTGLAEFVGGSTLVRTGLLRVDPDPATPAAPLAARAVRIDPDVVAALLGLPSEPAPGTRTVTAGRSPGGLGRSGVDRIAAQLLTSVRPYLCGDTDAVARALEELADGFDVPVTELDIRDDAVRADPVAAVRSALVRATVRDEVVCLRLHSHTDLAALGDTIAGHPATALLAGSVPAAALTVPPGTLAETPVTTGPADRLRDWRDALDSAGIRLPDDEVATLARRCPLPAATAARAAVVAAGTVRRPEPADLRRVARAASGHDLDAIATRIDDEVAWDELVLDPDREAQLRELCHRIEHRDELTGSWGFGAHARGTAGVGALFTGPPGTGKTLAASVVATELGRPLHAIDLARVVSKYIGETEKNLDRIFDAADDAGSVLLFDEADALFGKRSEVRDARDRYGNIEVAHLLARIERHRGPVLLATNLRHNMDEAFLRRLAFVVEFPAPDAAVRLRIWRAVWPDAGRLAPDVDLAFLAERFELTGGYIRNVAVAAASLALADGARTVGMAHLVVATRREYQKLGRTLVDGEFGTHAHLLRSARVAVAS</sequence>
<keyword evidence="2" id="KW-0547">Nucleotide-binding</keyword>
<organism evidence="6 7">
    <name type="scientific">Pseudonocardia endophytica</name>
    <dbReference type="NCBI Taxonomy" id="401976"/>
    <lineage>
        <taxon>Bacteria</taxon>
        <taxon>Bacillati</taxon>
        <taxon>Actinomycetota</taxon>
        <taxon>Actinomycetes</taxon>
        <taxon>Pseudonocardiales</taxon>
        <taxon>Pseudonocardiaceae</taxon>
        <taxon>Pseudonocardia</taxon>
    </lineage>
</organism>
<dbReference type="Gene3D" id="3.40.50.300">
    <property type="entry name" value="P-loop containing nucleotide triphosphate hydrolases"/>
    <property type="match status" value="1"/>
</dbReference>
<comment type="caution">
    <text evidence="6">The sequence shown here is derived from an EMBL/GenBank/DDBJ whole genome shotgun (WGS) entry which is preliminary data.</text>
</comment>
<keyword evidence="7" id="KW-1185">Reference proteome</keyword>